<comment type="function">
    <text evidence="7">Required for the biogenesis of c-type cytochromes. Possible subunit of a heme lyase.</text>
</comment>
<evidence type="ECO:0000256" key="5">
    <source>
        <dbReference type="ARBA" id="ARBA00022748"/>
    </source>
</evidence>
<dbReference type="GO" id="GO:0017004">
    <property type="term" value="P:cytochrome complex assembly"/>
    <property type="evidence" value="ECO:0007669"/>
    <property type="project" value="UniProtKB-KW"/>
</dbReference>
<dbReference type="OrthoDB" id="9804975at2"/>
<dbReference type="FunFam" id="1.10.8.640:FF:000001">
    <property type="entry name" value="Cytochrome c-type biogenesis protein"/>
    <property type="match status" value="1"/>
</dbReference>
<reference evidence="11 12" key="1">
    <citation type="submission" date="2019-03" db="EMBL/GenBank/DDBJ databases">
        <title>Rhizobium sp. nov., an bacterium isolated from biocrust in Mu Us Desert.</title>
        <authorList>
            <person name="Lixiong L."/>
        </authorList>
    </citation>
    <scope>NUCLEOTIDE SEQUENCE [LARGE SCALE GENOMIC DNA]</scope>
    <source>
        <strain evidence="11 12">SPY-1</strain>
    </source>
</reference>
<organism evidence="11 12">
    <name type="scientific">Rhizobium deserti</name>
    <dbReference type="NCBI Taxonomy" id="2547961"/>
    <lineage>
        <taxon>Bacteria</taxon>
        <taxon>Pseudomonadati</taxon>
        <taxon>Pseudomonadota</taxon>
        <taxon>Alphaproteobacteria</taxon>
        <taxon>Hyphomicrobiales</taxon>
        <taxon>Rhizobiaceae</taxon>
        <taxon>Rhizobium/Agrobacterium group</taxon>
        <taxon>Rhizobium</taxon>
    </lineage>
</organism>
<keyword evidence="5" id="KW-0201">Cytochrome c-type biogenesis</keyword>
<comment type="similarity">
    <text evidence="1 9">Belongs to the CcmH/CycL/Ccl2/NrfF family.</text>
</comment>
<evidence type="ECO:0000256" key="4">
    <source>
        <dbReference type="ARBA" id="ARBA00022729"/>
    </source>
</evidence>
<keyword evidence="9" id="KW-0812">Transmembrane</keyword>
<keyword evidence="12" id="KW-1185">Reference proteome</keyword>
<keyword evidence="2 9" id="KW-0349">Heme</keyword>
<evidence type="ECO:0000313" key="12">
    <source>
        <dbReference type="Proteomes" id="UP000295238"/>
    </source>
</evidence>
<evidence type="ECO:0000256" key="6">
    <source>
        <dbReference type="ARBA" id="ARBA00023004"/>
    </source>
</evidence>
<comment type="caution">
    <text evidence="11">The sequence shown here is derived from an EMBL/GenBank/DDBJ whole genome shotgun (WGS) entry which is preliminary data.</text>
</comment>
<keyword evidence="9" id="KW-1133">Transmembrane helix</keyword>
<comment type="subcellular location">
    <subcellularLocation>
        <location evidence="8">Membrane</location>
        <topology evidence="8">Single-pass membrane protein</topology>
        <orientation evidence="8">Periplasmic side</orientation>
    </subcellularLocation>
</comment>
<dbReference type="PANTHER" id="PTHR47870:SF1">
    <property type="entry name" value="CYTOCHROME C-TYPE BIOGENESIS PROTEIN CCMH"/>
    <property type="match status" value="1"/>
</dbReference>
<name>A0A4R5UK08_9HYPH</name>
<protein>
    <recommendedName>
        <fullName evidence="9">Cytochrome c-type biogenesis protein</fullName>
    </recommendedName>
</protein>
<sequence length="165" mass="17969">MTGGEARPALANPGLLATLLLVLFVFLGPLPAFAVNPNEVLADPALEQRARAISAQLRCMVCQNQSIDDSNADLARDLRILVRERITNGDTDRQVIDYVVSRYGEFVLLNPRLGAKTIVLWAAPGLLLLIGAGAIIVFIRTRPSQRTVAALSAEEQARIDELLRK</sequence>
<keyword evidence="6 9" id="KW-0408">Iron</keyword>
<dbReference type="GO" id="GO:0005886">
    <property type="term" value="C:plasma membrane"/>
    <property type="evidence" value="ECO:0007669"/>
    <property type="project" value="TreeGrafter"/>
</dbReference>
<dbReference type="GO" id="GO:0046872">
    <property type="term" value="F:metal ion binding"/>
    <property type="evidence" value="ECO:0007669"/>
    <property type="project" value="UniProtKB-KW"/>
</dbReference>
<dbReference type="EMBL" id="SMTL01000002">
    <property type="protein sequence ID" value="TDK37222.1"/>
    <property type="molecule type" value="Genomic_DNA"/>
</dbReference>
<gene>
    <name evidence="11" type="ORF">E2F50_10060</name>
</gene>
<evidence type="ECO:0000256" key="8">
    <source>
        <dbReference type="ARBA" id="ARBA00060491"/>
    </source>
</evidence>
<dbReference type="Gene3D" id="1.10.8.640">
    <property type="entry name" value="Cytochrome C biogenesis protein"/>
    <property type="match status" value="1"/>
</dbReference>
<feature type="transmembrane region" description="Helical" evidence="9">
    <location>
        <begin position="118"/>
        <end position="139"/>
    </location>
</feature>
<dbReference type="PANTHER" id="PTHR47870">
    <property type="entry name" value="CYTOCHROME C-TYPE BIOGENESIS PROTEIN CCMH"/>
    <property type="match status" value="1"/>
</dbReference>
<proteinExistence type="inferred from homology"/>
<evidence type="ECO:0000256" key="7">
    <source>
        <dbReference type="ARBA" id="ARBA00037230"/>
    </source>
</evidence>
<keyword evidence="3 9" id="KW-0479">Metal-binding</keyword>
<dbReference type="Pfam" id="PF03918">
    <property type="entry name" value="CcmH"/>
    <property type="match status" value="1"/>
</dbReference>
<evidence type="ECO:0000259" key="10">
    <source>
        <dbReference type="Pfam" id="PF03918"/>
    </source>
</evidence>
<evidence type="ECO:0000313" key="11">
    <source>
        <dbReference type="EMBL" id="TDK37222.1"/>
    </source>
</evidence>
<dbReference type="CDD" id="cd16378">
    <property type="entry name" value="CcmH_N"/>
    <property type="match status" value="1"/>
</dbReference>
<evidence type="ECO:0000256" key="3">
    <source>
        <dbReference type="ARBA" id="ARBA00022723"/>
    </source>
</evidence>
<keyword evidence="9" id="KW-0472">Membrane</keyword>
<dbReference type="Proteomes" id="UP000295238">
    <property type="component" value="Unassembled WGS sequence"/>
</dbReference>
<dbReference type="AlphaFoldDB" id="A0A4R5UK08"/>
<evidence type="ECO:0000256" key="1">
    <source>
        <dbReference type="ARBA" id="ARBA00010342"/>
    </source>
</evidence>
<dbReference type="InterPro" id="IPR051263">
    <property type="entry name" value="C-type_cytochrome_biogenesis"/>
</dbReference>
<dbReference type="InterPro" id="IPR038297">
    <property type="entry name" value="CcmH/CycL/NrfF/Ccl2_sf"/>
</dbReference>
<dbReference type="RefSeq" id="WP_133315989.1">
    <property type="nucleotide sequence ID" value="NZ_SMTL01000002.1"/>
</dbReference>
<keyword evidence="4 9" id="KW-0732">Signal</keyword>
<evidence type="ECO:0000256" key="9">
    <source>
        <dbReference type="RuleBase" id="RU364112"/>
    </source>
</evidence>
<evidence type="ECO:0000256" key="2">
    <source>
        <dbReference type="ARBA" id="ARBA00022617"/>
    </source>
</evidence>
<dbReference type="InterPro" id="IPR005616">
    <property type="entry name" value="CcmH/CycL/Ccl2/NrfF_N"/>
</dbReference>
<feature type="domain" description="CcmH/CycL/Ccl2/NrfF N-terminal" evidence="10">
    <location>
        <begin position="23"/>
        <end position="163"/>
    </location>
</feature>
<accession>A0A4R5UK08</accession>